<dbReference type="InterPro" id="IPR019906">
    <property type="entry name" value="Ribosomal_uL6_bac-type"/>
</dbReference>
<dbReference type="RefSeq" id="YP_009968211.1">
    <property type="nucleotide sequence ID" value="NC_051882.1"/>
</dbReference>
<accession>A0A7G5VUE5</accession>
<dbReference type="AlphaFoldDB" id="A0A7G5VUE5"/>
<dbReference type="PRINTS" id="PR00059">
    <property type="entry name" value="RIBOSOMALL6"/>
</dbReference>
<dbReference type="PROSITE" id="PS00525">
    <property type="entry name" value="RIBOSOMAL_L6_1"/>
    <property type="match status" value="1"/>
</dbReference>
<keyword evidence="1" id="KW-0687">Ribonucleoprotein</keyword>
<sequence>MNFSYYFLDKWQVFFWRFDKIFIGNIFFVNIKERNKTNFFFYPIDFVAKKNKEFHKGSLVNNINNKFLIQILKNHKDNFICLYFFNDYNKNSFEENFEGIQNYHHVILYLQGIGNKIEYSKDKRLLLFKLDQSNTLKLPLKSLDYELTLLDNQTLLISGISKEKVHSIAAKIRSFKLSDPYKGKGIKYFMEHKYKLKKAQK</sequence>
<keyword evidence="1" id="KW-0689">Ribosomal protein</keyword>
<gene>
    <name evidence="1" type="primary">rpl6</name>
</gene>
<dbReference type="GO" id="GO:0005840">
    <property type="term" value="C:ribosome"/>
    <property type="evidence" value="ECO:0007669"/>
    <property type="project" value="UniProtKB-KW"/>
</dbReference>
<reference evidence="1" key="1">
    <citation type="submission" date="2019-09" db="EMBL/GenBank/DDBJ databases">
        <authorList>
            <person name="Liu S.-L."/>
            <person name="Chiang Y.-R."/>
            <person name="Fu H.-Y."/>
        </authorList>
    </citation>
    <scope>NUCLEOTIDE SEQUENCE</scope>
    <source>
        <strain evidence="1">THAL066</strain>
    </source>
</reference>
<dbReference type="InterPro" id="IPR002358">
    <property type="entry name" value="Ribosomal_uL6_CS"/>
</dbReference>
<dbReference type="SUPFAM" id="SSF56053">
    <property type="entry name" value="Ribosomal protein L6"/>
    <property type="match status" value="1"/>
</dbReference>
<dbReference type="GO" id="GO:0003735">
    <property type="term" value="F:structural constituent of ribosome"/>
    <property type="evidence" value="ECO:0007669"/>
    <property type="project" value="InterPro"/>
</dbReference>
<dbReference type="GeneID" id="60450199"/>
<organism evidence="1">
    <name type="scientific">Cyanidiococcus yangmingshanensis</name>
    <dbReference type="NCBI Taxonomy" id="2690220"/>
    <lineage>
        <taxon>Eukaryota</taxon>
        <taxon>Rhodophyta</taxon>
        <taxon>Bangiophyceae</taxon>
        <taxon>Cyanidiales</taxon>
        <taxon>Cyanidiaceae</taxon>
        <taxon>Cyanidiococcus</taxon>
    </lineage>
</organism>
<geneLocation type="mitochondrion" evidence="1"/>
<keyword evidence="1" id="KW-0496">Mitochondrion</keyword>
<protein>
    <submittedName>
        <fullName evidence="1">50S ribosomal protein L6</fullName>
    </submittedName>
</protein>
<dbReference type="InterPro" id="IPR036789">
    <property type="entry name" value="Ribosomal_uL6-like_a/b-dom_sf"/>
</dbReference>
<dbReference type="EMBL" id="MN431656">
    <property type="protein sequence ID" value="QMX77312.1"/>
    <property type="molecule type" value="Genomic_DNA"/>
</dbReference>
<proteinExistence type="predicted"/>
<dbReference type="Gene3D" id="3.90.930.12">
    <property type="entry name" value="Ribosomal protein L6, alpha-beta domain"/>
    <property type="match status" value="1"/>
</dbReference>
<dbReference type="GO" id="GO:0019843">
    <property type="term" value="F:rRNA binding"/>
    <property type="evidence" value="ECO:0007669"/>
    <property type="project" value="InterPro"/>
</dbReference>
<dbReference type="GO" id="GO:0006412">
    <property type="term" value="P:translation"/>
    <property type="evidence" value="ECO:0007669"/>
    <property type="project" value="InterPro"/>
</dbReference>
<name>A0A7G5VUE5_9RHOD</name>
<evidence type="ECO:0000313" key="1">
    <source>
        <dbReference type="EMBL" id="QMX77312.1"/>
    </source>
</evidence>